<reference evidence="2" key="2">
    <citation type="journal article" date="2018" name="MBio">
        <title>Insights into the evolution of host association through the isolation and characterization of a novel human periodontal pathobiont, Desulfobulbus oralis.</title>
        <authorList>
            <person name="Cross K.L."/>
            <person name="Chirania P."/>
            <person name="Xiong W."/>
            <person name="Beall C.J."/>
            <person name="Elkins J.G."/>
            <person name="Giannone R.J."/>
            <person name="Griffen A.L."/>
            <person name="Guss A.M."/>
            <person name="Hettich R.L."/>
            <person name="Joshi S.S."/>
            <person name="Mokrzan E.M."/>
            <person name="Martin R.K."/>
            <person name="Zhulin I.B."/>
            <person name="Leys E.J."/>
            <person name="Podar M."/>
        </authorList>
    </citation>
    <scope>NUCLEOTIDE SEQUENCE [LARGE SCALE GENOMIC DNA]</scope>
    <source>
        <strain evidence="2">ORNL</strain>
    </source>
</reference>
<feature type="domain" description="PilZ" evidence="1">
    <location>
        <begin position="37"/>
        <end position="120"/>
    </location>
</feature>
<gene>
    <name evidence="2" type="ORF">CAY53_02625</name>
</gene>
<protein>
    <recommendedName>
        <fullName evidence="1">PilZ domain-containing protein</fullName>
    </recommendedName>
</protein>
<evidence type="ECO:0000313" key="3">
    <source>
        <dbReference type="Proteomes" id="UP000239867"/>
    </source>
</evidence>
<dbReference type="InterPro" id="IPR009875">
    <property type="entry name" value="PilZ_domain"/>
</dbReference>
<accession>A0A2L1GLH4</accession>
<dbReference type="KEGG" id="deo:CAY53_02625"/>
<dbReference type="SUPFAM" id="SSF141371">
    <property type="entry name" value="PilZ domain-like"/>
    <property type="match status" value="1"/>
</dbReference>
<reference evidence="2" key="1">
    <citation type="submission" date="2017-05" db="EMBL/GenBank/DDBJ databases">
        <authorList>
            <person name="Song R."/>
            <person name="Chenine A.L."/>
            <person name="Ruprecht R.M."/>
        </authorList>
    </citation>
    <scope>NUCLEOTIDE SEQUENCE</scope>
    <source>
        <strain evidence="2">ORNL</strain>
    </source>
</reference>
<dbReference type="EMBL" id="CP021255">
    <property type="protein sequence ID" value="AVD70504.1"/>
    <property type="molecule type" value="Genomic_DNA"/>
</dbReference>
<dbReference type="GO" id="GO:0035438">
    <property type="term" value="F:cyclic-di-GMP binding"/>
    <property type="evidence" value="ECO:0007669"/>
    <property type="project" value="InterPro"/>
</dbReference>
<dbReference type="Proteomes" id="UP000239867">
    <property type="component" value="Chromosome"/>
</dbReference>
<dbReference type="Pfam" id="PF07238">
    <property type="entry name" value="PilZ"/>
    <property type="match status" value="1"/>
</dbReference>
<organism evidence="2 3">
    <name type="scientific">Desulfobulbus oralis</name>
    <dbReference type="NCBI Taxonomy" id="1986146"/>
    <lineage>
        <taxon>Bacteria</taxon>
        <taxon>Pseudomonadati</taxon>
        <taxon>Thermodesulfobacteriota</taxon>
        <taxon>Desulfobulbia</taxon>
        <taxon>Desulfobulbales</taxon>
        <taxon>Desulfobulbaceae</taxon>
        <taxon>Desulfobulbus</taxon>
    </lineage>
</organism>
<sequence length="138" mass="15233">MTAQERKNMNGMKGMDEQRETVRLEHAQAARMYNVDRIDACISTGQSRYEGPLLDLSAGGMAMLAPLSLPLNLPVDLDLNVGQHRMHAQGLIKNRNRLGSQYRLGVQFTKLGPEDEAFLQLLYGPGGTYEEVDGLAGE</sequence>
<dbReference type="AlphaFoldDB" id="A0A2L1GLH4"/>
<dbReference type="Gene3D" id="2.40.10.220">
    <property type="entry name" value="predicted glycosyltransferase like domains"/>
    <property type="match status" value="1"/>
</dbReference>
<proteinExistence type="predicted"/>
<keyword evidence="3" id="KW-1185">Reference proteome</keyword>
<evidence type="ECO:0000259" key="1">
    <source>
        <dbReference type="Pfam" id="PF07238"/>
    </source>
</evidence>
<evidence type="ECO:0000313" key="2">
    <source>
        <dbReference type="EMBL" id="AVD70504.1"/>
    </source>
</evidence>
<name>A0A2L1GLH4_9BACT</name>